<evidence type="ECO:0000313" key="4">
    <source>
        <dbReference type="EMBL" id="CAF3655180.1"/>
    </source>
</evidence>
<evidence type="ECO:0000256" key="1">
    <source>
        <dbReference type="SAM" id="Phobius"/>
    </source>
</evidence>
<name>A0A815FR23_9BILA</name>
<keyword evidence="2" id="KW-0732">Signal</keyword>
<dbReference type="Proteomes" id="UP000663845">
    <property type="component" value="Unassembled WGS sequence"/>
</dbReference>
<dbReference type="EMBL" id="CAJNOG010000660">
    <property type="protein sequence ID" value="CAF1329358.1"/>
    <property type="molecule type" value="Genomic_DNA"/>
</dbReference>
<reference evidence="3" key="1">
    <citation type="submission" date="2021-02" db="EMBL/GenBank/DDBJ databases">
        <authorList>
            <person name="Nowell W R."/>
        </authorList>
    </citation>
    <scope>NUCLEOTIDE SEQUENCE</scope>
</reference>
<evidence type="ECO:0000313" key="3">
    <source>
        <dbReference type="EMBL" id="CAF1329358.1"/>
    </source>
</evidence>
<feature type="chain" id="PRO_5036411587" evidence="2">
    <location>
        <begin position="23"/>
        <end position="340"/>
    </location>
</feature>
<keyword evidence="1" id="KW-0472">Membrane</keyword>
<feature type="transmembrane region" description="Helical" evidence="1">
    <location>
        <begin position="293"/>
        <end position="317"/>
    </location>
</feature>
<gene>
    <name evidence="3" type="ORF">JYZ213_LOCUS33861</name>
    <name evidence="4" type="ORF">OXD698_LOCUS9252</name>
</gene>
<comment type="caution">
    <text evidence="3">The sequence shown here is derived from an EMBL/GenBank/DDBJ whole genome shotgun (WGS) entry which is preliminary data.</text>
</comment>
<dbReference type="EMBL" id="CAJOAZ010000464">
    <property type="protein sequence ID" value="CAF3655180.1"/>
    <property type="molecule type" value="Genomic_DNA"/>
</dbReference>
<keyword evidence="1" id="KW-1133">Transmembrane helix</keyword>
<dbReference type="Proteomes" id="UP000663844">
    <property type="component" value="Unassembled WGS sequence"/>
</dbReference>
<dbReference type="AlphaFoldDB" id="A0A815FR23"/>
<proteinExistence type="predicted"/>
<sequence>MLTCASLVKSYALRLLLIFVSALIIKCDDLNNHFNIKEKHYCPFIETLSFGSDIDIKCNNTYLIFNELNNNNLNWKFANQSLFCQQKGKQEAFVNQCNITRIDSKYLKVPVVSSDHYEHACIYCSINYKPISPMIHVTQLDDDYQIVYTFNLTTNELAEDEAFEILWAKRSGPIENSFNYWFLKGCVAPDVRIRDDTGHTIIFDVNDISIDRVEFIIRRCNRFCRRYLVCDNDEFYNELSSNNFLTPDSIEKISCDSDCLNGIVHSTTINNIVQDDKLLTPNQLINRNHTIKFLILFPILGLLMIVLFIIFAFFIIYRMKVVRRQNVYTKTGHINVDDNK</sequence>
<evidence type="ECO:0000313" key="5">
    <source>
        <dbReference type="Proteomes" id="UP000663845"/>
    </source>
</evidence>
<keyword evidence="1" id="KW-0812">Transmembrane</keyword>
<evidence type="ECO:0000256" key="2">
    <source>
        <dbReference type="SAM" id="SignalP"/>
    </source>
</evidence>
<organism evidence="3 5">
    <name type="scientific">Adineta steineri</name>
    <dbReference type="NCBI Taxonomy" id="433720"/>
    <lineage>
        <taxon>Eukaryota</taxon>
        <taxon>Metazoa</taxon>
        <taxon>Spiralia</taxon>
        <taxon>Gnathifera</taxon>
        <taxon>Rotifera</taxon>
        <taxon>Eurotatoria</taxon>
        <taxon>Bdelloidea</taxon>
        <taxon>Adinetida</taxon>
        <taxon>Adinetidae</taxon>
        <taxon>Adineta</taxon>
    </lineage>
</organism>
<feature type="signal peptide" evidence="2">
    <location>
        <begin position="1"/>
        <end position="22"/>
    </location>
</feature>
<accession>A0A815FR23</accession>
<protein>
    <submittedName>
        <fullName evidence="3">Uncharacterized protein</fullName>
    </submittedName>
</protein>